<keyword evidence="7" id="KW-0812">Transmembrane</keyword>
<dbReference type="PANTHER" id="PTHR23303:SF15">
    <property type="entry name" value="COLOSSIN-A"/>
    <property type="match status" value="1"/>
</dbReference>
<keyword evidence="12" id="KW-1185">Reference proteome</keyword>
<evidence type="ECO:0000313" key="12">
    <source>
        <dbReference type="Proteomes" id="UP001056336"/>
    </source>
</evidence>
<keyword evidence="3" id="KW-0964">Secreted</keyword>
<accession>A0ABY4QWV1</accession>
<evidence type="ECO:0000256" key="5">
    <source>
        <dbReference type="ARBA" id="ARBA00023088"/>
    </source>
</evidence>
<sequence length="657" mass="67324">MDIRRPMSVIVSAVIVLLAFVAGHTQRAEAASIAGAITKVTTSPQSVPVGGQVTSNIDWRVPDGAHAGDTFTLTLDRRLTSLPPSFDIKDPAGNVIAKATITDTVPAVITFTLTDYAARHTNTSGTAFVMSTLSAAPGDQTLVNTGGDGNTWKSQVTVTSTSAPRTHAQKYGVWTGRDQGRTNNNGFLKWTLETRTGPFDSAVLADTAQSPQTIDCGSVLVQKGDTTGANGGFNHAVAFNGAVTCSKGAISVALGAAAAGELYRVTFSVSLPAPTGVGTPPRTFSNTAAETVKTVNGTKSYQPSASVTQSSAGGQGGGTTPTPGISITKDDSAGHAADTEADATSLPSGTTGLVYTITNKGAEALKSVVVGDTVVSNGTVTSLICSFPDGSKGIRWAGPFEVGAHFTCTATLSGVQSGTVHQDVATVEGQGSVSGTKVTDKNPYFAHRSPSVRVGDYVWIDNNHNGIQEPGEPGIPGVSLTVATPDGQPVTDVTGKPVGPTKTDGSGKYLFEELPPGQYVVHLDGTTVPAALVSTLSGQGARELDSSTGSATSTVLAGGEQDLTLDFGFYYEQVNNPPAPPSTPSTPSTPQPRTPVTSTPPSSTPVPSTPVTAHNTVTRSLPNTGTATELTLAFGLLLLGLGTMLLVGVQRPRRQRH</sequence>
<keyword evidence="7" id="KW-0472">Membrane</keyword>
<dbReference type="Pfam" id="PF00746">
    <property type="entry name" value="Gram_pos_anchor"/>
    <property type="match status" value="1"/>
</dbReference>
<dbReference type="RefSeq" id="WP_249770273.1">
    <property type="nucleotide sequence ID" value="NZ_CP097332.1"/>
</dbReference>
<proteinExistence type="predicted"/>
<dbReference type="InterPro" id="IPR041171">
    <property type="entry name" value="SDR_Ig"/>
</dbReference>
<dbReference type="Proteomes" id="UP001056336">
    <property type="component" value="Chromosome"/>
</dbReference>
<reference evidence="11" key="2">
    <citation type="submission" date="2022-05" db="EMBL/GenBank/DDBJ databases">
        <authorList>
            <person name="Kim J.-S."/>
            <person name="Lee K."/>
            <person name="Suh M."/>
            <person name="Eom M."/>
            <person name="Kim J.-S."/>
            <person name="Kim D.-S."/>
            <person name="Ko S.-H."/>
            <person name="Shin Y."/>
            <person name="Lee J.-S."/>
        </authorList>
    </citation>
    <scope>NUCLEOTIDE SEQUENCE</scope>
    <source>
        <strain evidence="11">N237</strain>
    </source>
</reference>
<keyword evidence="7" id="KW-1133">Transmembrane helix</keyword>
<dbReference type="InterPro" id="IPR033764">
    <property type="entry name" value="Sdr_B"/>
</dbReference>
<dbReference type="InterPro" id="IPR011252">
    <property type="entry name" value="Fibrogen-bd_dom1"/>
</dbReference>
<protein>
    <submittedName>
        <fullName evidence="11">Ig-like domain-containing protein</fullName>
    </submittedName>
</protein>
<feature type="region of interest" description="Disordered" evidence="6">
    <location>
        <begin position="295"/>
        <end position="345"/>
    </location>
</feature>
<dbReference type="InterPro" id="IPR019931">
    <property type="entry name" value="LPXTG_anchor"/>
</dbReference>
<comment type="subcellular location">
    <subcellularLocation>
        <location evidence="1">Secreted</location>
        <location evidence="1">Cell wall</location>
        <topology evidence="1">Peptidoglycan-anchor</topology>
    </subcellularLocation>
</comment>
<dbReference type="Gene3D" id="2.60.40.1280">
    <property type="match status" value="1"/>
</dbReference>
<evidence type="ECO:0000256" key="7">
    <source>
        <dbReference type="SAM" id="Phobius"/>
    </source>
</evidence>
<organism evidence="11 12">
    <name type="scientific">Jatrophihabitans telluris</name>
    <dbReference type="NCBI Taxonomy" id="2038343"/>
    <lineage>
        <taxon>Bacteria</taxon>
        <taxon>Bacillati</taxon>
        <taxon>Actinomycetota</taxon>
        <taxon>Actinomycetes</taxon>
        <taxon>Jatrophihabitantales</taxon>
        <taxon>Jatrophihabitantaceae</taxon>
        <taxon>Jatrophihabitans</taxon>
    </lineage>
</organism>
<name>A0ABY4QWV1_9ACTN</name>
<dbReference type="Gene3D" id="2.60.40.740">
    <property type="match status" value="1"/>
</dbReference>
<dbReference type="SUPFAM" id="SSF117074">
    <property type="entry name" value="Hypothetical protein PA1324"/>
    <property type="match status" value="1"/>
</dbReference>
<dbReference type="EMBL" id="CP097332">
    <property type="protein sequence ID" value="UQX87597.1"/>
    <property type="molecule type" value="Genomic_DNA"/>
</dbReference>
<dbReference type="Pfam" id="PF17210">
    <property type="entry name" value="SdrD_B"/>
    <property type="match status" value="1"/>
</dbReference>
<evidence type="ECO:0000256" key="6">
    <source>
        <dbReference type="SAM" id="MobiDB-lite"/>
    </source>
</evidence>
<reference evidence="11" key="1">
    <citation type="journal article" date="2018" name="Int. J. Syst. Evol. Microbiol.">
        <title>Jatrophihabitans telluris sp. nov., isolated from sediment soil of lava forest wetlands and the emended description of the genus Jatrophihabitans.</title>
        <authorList>
            <person name="Lee K.C."/>
            <person name="Suh M.K."/>
            <person name="Eom M.K."/>
            <person name="Kim K.K."/>
            <person name="Kim J.S."/>
            <person name="Kim D.S."/>
            <person name="Ko S.H."/>
            <person name="Shin Y.K."/>
            <person name="Lee J.S."/>
        </authorList>
    </citation>
    <scope>NUCLEOTIDE SEQUENCE</scope>
    <source>
        <strain evidence="11">N237</strain>
    </source>
</reference>
<gene>
    <name evidence="11" type="ORF">M6D93_14995</name>
</gene>
<dbReference type="SUPFAM" id="SSF49401">
    <property type="entry name" value="Bacterial adhesins"/>
    <property type="match status" value="1"/>
</dbReference>
<evidence type="ECO:0000313" key="11">
    <source>
        <dbReference type="EMBL" id="UQX87597.1"/>
    </source>
</evidence>
<evidence type="ECO:0000259" key="9">
    <source>
        <dbReference type="Pfam" id="PF17210"/>
    </source>
</evidence>
<evidence type="ECO:0000256" key="2">
    <source>
        <dbReference type="ARBA" id="ARBA00022512"/>
    </source>
</evidence>
<evidence type="ECO:0000256" key="4">
    <source>
        <dbReference type="ARBA" id="ARBA00022729"/>
    </source>
</evidence>
<keyword evidence="2" id="KW-0134">Cell wall</keyword>
<evidence type="ECO:0000259" key="10">
    <source>
        <dbReference type="Pfam" id="PF17961"/>
    </source>
</evidence>
<feature type="domain" description="Gram-positive cocci surface proteins LPxTG" evidence="8">
    <location>
        <begin position="616"/>
        <end position="647"/>
    </location>
</feature>
<dbReference type="PANTHER" id="PTHR23303">
    <property type="entry name" value="CARBOXYPEPTIDASE REGULATORY REGION-CONTAINING"/>
    <property type="match status" value="1"/>
</dbReference>
<feature type="transmembrane region" description="Helical" evidence="7">
    <location>
        <begin position="630"/>
        <end position="649"/>
    </location>
</feature>
<dbReference type="Pfam" id="PF17961">
    <property type="entry name" value="Big_8"/>
    <property type="match status" value="1"/>
</dbReference>
<feature type="compositionally biased region" description="Polar residues" evidence="6">
    <location>
        <begin position="613"/>
        <end position="622"/>
    </location>
</feature>
<feature type="domain" description="SDR-like Ig" evidence="10">
    <location>
        <begin position="52"/>
        <end position="129"/>
    </location>
</feature>
<dbReference type="InterPro" id="IPR008966">
    <property type="entry name" value="Adhesion_dom_sf"/>
</dbReference>
<evidence type="ECO:0000259" key="8">
    <source>
        <dbReference type="Pfam" id="PF00746"/>
    </source>
</evidence>
<dbReference type="InterPro" id="IPR013783">
    <property type="entry name" value="Ig-like_fold"/>
</dbReference>
<keyword evidence="5" id="KW-0572">Peptidoglycan-anchor</keyword>
<feature type="compositionally biased region" description="Pro residues" evidence="6">
    <location>
        <begin position="577"/>
        <end position="593"/>
    </location>
</feature>
<feature type="domain" description="SD-repeat containing protein B" evidence="9">
    <location>
        <begin position="453"/>
        <end position="569"/>
    </location>
</feature>
<keyword evidence="4" id="KW-0732">Signal</keyword>
<evidence type="ECO:0000256" key="1">
    <source>
        <dbReference type="ARBA" id="ARBA00004168"/>
    </source>
</evidence>
<dbReference type="InterPro" id="IPR051417">
    <property type="entry name" value="SDr/BOS_complex"/>
</dbReference>
<dbReference type="Gene3D" id="2.60.40.10">
    <property type="entry name" value="Immunoglobulins"/>
    <property type="match status" value="1"/>
</dbReference>
<feature type="region of interest" description="Disordered" evidence="6">
    <location>
        <begin position="572"/>
        <end position="622"/>
    </location>
</feature>
<evidence type="ECO:0000256" key="3">
    <source>
        <dbReference type="ARBA" id="ARBA00022525"/>
    </source>
</evidence>